<gene>
    <name evidence="7" type="ORF">Fcan01_15095</name>
</gene>
<evidence type="ECO:0000256" key="1">
    <source>
        <dbReference type="ARBA" id="ARBA00004141"/>
    </source>
</evidence>
<dbReference type="GO" id="GO:0055085">
    <property type="term" value="P:transmembrane transport"/>
    <property type="evidence" value="ECO:0007669"/>
    <property type="project" value="InterPro"/>
</dbReference>
<evidence type="ECO:0000256" key="2">
    <source>
        <dbReference type="ARBA" id="ARBA00022692"/>
    </source>
</evidence>
<reference evidence="7 8" key="1">
    <citation type="submission" date="2015-12" db="EMBL/GenBank/DDBJ databases">
        <title>The genome of Folsomia candida.</title>
        <authorList>
            <person name="Faddeeva A."/>
            <person name="Derks M.F."/>
            <person name="Anvar Y."/>
            <person name="Smit S."/>
            <person name="Van Straalen N."/>
            <person name="Roelofs D."/>
        </authorList>
    </citation>
    <scope>NUCLEOTIDE SEQUENCE [LARGE SCALE GENOMIC DNA]</scope>
    <source>
        <strain evidence="7 8">VU population</strain>
        <tissue evidence="7">Whole body</tissue>
    </source>
</reference>
<sequence length="361" mass="39209">MKNLDISAPPEPSCGKKAFKMVKRRLPVIGWIRRYTKKDFISDMIAGVTVGLTVVPQSMAYAAIAGLSPEYGLYSSYIGVLIYAVLGSCAQATIGPTAVMGLLTFQTCGQDYPSCAILTGFYSGVFELLLAVLRLGWVVSFISEPVTVGFTAGAAMTIISSQIKSFLGIYGYKGSGFVGYWQKVIEDFPTIHAGDAVMGISAFISLMLLRKLKDVNHDNKFIKTTLWLISLSRNVIIIIITTVIAWAWKTPPFKLVGNVQGGFPSVSLPPFLLPSRESEAGYGPDATNETILEGADERLSFLDSWSLISTGPLVIALISILQNVAISKAFGSGQKVDATQVRFLIEITLLNILKSHNWNFQ</sequence>
<evidence type="ECO:0000256" key="4">
    <source>
        <dbReference type="ARBA" id="ARBA00023136"/>
    </source>
</evidence>
<dbReference type="OrthoDB" id="288203at2759"/>
<feature type="transmembrane region" description="Helical" evidence="5">
    <location>
        <begin position="305"/>
        <end position="326"/>
    </location>
</feature>
<evidence type="ECO:0000313" key="8">
    <source>
        <dbReference type="Proteomes" id="UP000198287"/>
    </source>
</evidence>
<accession>A0A226DZ52</accession>
<feature type="transmembrane region" description="Helical" evidence="5">
    <location>
        <begin position="115"/>
        <end position="137"/>
    </location>
</feature>
<dbReference type="Proteomes" id="UP000198287">
    <property type="component" value="Unassembled WGS sequence"/>
</dbReference>
<dbReference type="PANTHER" id="PTHR11814">
    <property type="entry name" value="SULFATE TRANSPORTER"/>
    <property type="match status" value="1"/>
</dbReference>
<feature type="transmembrane region" description="Helical" evidence="5">
    <location>
        <begin position="40"/>
        <end position="64"/>
    </location>
</feature>
<dbReference type="OMA" id="ARYLMWI"/>
<dbReference type="InterPro" id="IPR001902">
    <property type="entry name" value="SLC26A/SulP_fam"/>
</dbReference>
<feature type="transmembrane region" description="Helical" evidence="5">
    <location>
        <begin position="76"/>
        <end position="103"/>
    </location>
</feature>
<feature type="domain" description="SLC26A/SulP transporter" evidence="6">
    <location>
        <begin position="40"/>
        <end position="338"/>
    </location>
</feature>
<comment type="subcellular location">
    <subcellularLocation>
        <location evidence="1">Membrane</location>
        <topology evidence="1">Multi-pass membrane protein</topology>
    </subcellularLocation>
</comment>
<dbReference type="EMBL" id="LNIX01000009">
    <property type="protein sequence ID" value="OXA50007.1"/>
    <property type="molecule type" value="Genomic_DNA"/>
</dbReference>
<protein>
    <submittedName>
        <fullName evidence="7">Sodium-independent sulfate anion transporter</fullName>
    </submittedName>
</protein>
<keyword evidence="2 5" id="KW-0812">Transmembrane</keyword>
<comment type="caution">
    <text evidence="7">The sequence shown here is derived from an EMBL/GenBank/DDBJ whole genome shotgun (WGS) entry which is preliminary data.</text>
</comment>
<evidence type="ECO:0000256" key="3">
    <source>
        <dbReference type="ARBA" id="ARBA00022989"/>
    </source>
</evidence>
<evidence type="ECO:0000259" key="6">
    <source>
        <dbReference type="Pfam" id="PF00916"/>
    </source>
</evidence>
<keyword evidence="3 5" id="KW-1133">Transmembrane helix</keyword>
<organism evidence="7 8">
    <name type="scientific">Folsomia candida</name>
    <name type="common">Springtail</name>
    <dbReference type="NCBI Taxonomy" id="158441"/>
    <lineage>
        <taxon>Eukaryota</taxon>
        <taxon>Metazoa</taxon>
        <taxon>Ecdysozoa</taxon>
        <taxon>Arthropoda</taxon>
        <taxon>Hexapoda</taxon>
        <taxon>Collembola</taxon>
        <taxon>Entomobryomorpha</taxon>
        <taxon>Isotomoidea</taxon>
        <taxon>Isotomidae</taxon>
        <taxon>Proisotominae</taxon>
        <taxon>Folsomia</taxon>
    </lineage>
</organism>
<dbReference type="Pfam" id="PF00916">
    <property type="entry name" value="Sulfate_transp"/>
    <property type="match status" value="1"/>
</dbReference>
<name>A0A226DZ52_FOLCA</name>
<feature type="transmembrane region" description="Helical" evidence="5">
    <location>
        <begin position="221"/>
        <end position="248"/>
    </location>
</feature>
<dbReference type="AlphaFoldDB" id="A0A226DZ52"/>
<keyword evidence="8" id="KW-1185">Reference proteome</keyword>
<proteinExistence type="predicted"/>
<evidence type="ECO:0000313" key="7">
    <source>
        <dbReference type="EMBL" id="OXA50007.1"/>
    </source>
</evidence>
<keyword evidence="4 5" id="KW-0472">Membrane</keyword>
<evidence type="ECO:0000256" key="5">
    <source>
        <dbReference type="SAM" id="Phobius"/>
    </source>
</evidence>
<dbReference type="GO" id="GO:0016020">
    <property type="term" value="C:membrane"/>
    <property type="evidence" value="ECO:0007669"/>
    <property type="project" value="UniProtKB-SubCell"/>
</dbReference>
<dbReference type="InterPro" id="IPR011547">
    <property type="entry name" value="SLC26A/SulP_dom"/>
</dbReference>